<dbReference type="KEGG" id="fax:FUAX_09540"/>
<dbReference type="AlphaFoldDB" id="A0AAU9CNK6"/>
<organism evidence="1 2">
    <name type="scientific">Fulvitalea axinellae</name>
    <dbReference type="NCBI Taxonomy" id="1182444"/>
    <lineage>
        <taxon>Bacteria</taxon>
        <taxon>Pseudomonadati</taxon>
        <taxon>Bacteroidota</taxon>
        <taxon>Cytophagia</taxon>
        <taxon>Cytophagales</taxon>
        <taxon>Persicobacteraceae</taxon>
        <taxon>Fulvitalea</taxon>
    </lineage>
</organism>
<name>A0AAU9CNK6_9BACT</name>
<proteinExistence type="predicted"/>
<sequence length="125" mass="14417">MMRWIQTLTAALDRIMHGRNDDNTENSEKELEKAYTEFFGKDRAYFRGDWEPEKEFGKDEEGFLKAEYMAKLLLADADAQTGTDKEKELLEKAESLLLFLEQESGVASFERMGLLASIGRRLGRK</sequence>
<reference evidence="1 2" key="1">
    <citation type="submission" date="2021-12" db="EMBL/GenBank/DDBJ databases">
        <title>Genome sequencing of bacteria with rrn-lacking chromosome and rrn-plasmid.</title>
        <authorList>
            <person name="Anda M."/>
            <person name="Iwasaki W."/>
        </authorList>
    </citation>
    <scope>NUCLEOTIDE SEQUENCE [LARGE SCALE GENOMIC DNA]</scope>
    <source>
        <strain evidence="1 2">DSM 100852</strain>
    </source>
</reference>
<evidence type="ECO:0000313" key="2">
    <source>
        <dbReference type="Proteomes" id="UP001348817"/>
    </source>
</evidence>
<evidence type="ECO:0000313" key="1">
    <source>
        <dbReference type="EMBL" id="BDD08522.1"/>
    </source>
</evidence>
<protein>
    <submittedName>
        <fullName evidence="1">Uncharacterized protein</fullName>
    </submittedName>
</protein>
<keyword evidence="2" id="KW-1185">Reference proteome</keyword>
<accession>A0AAU9CNK6</accession>
<gene>
    <name evidence="1" type="ORF">FUAX_09540</name>
</gene>
<dbReference type="EMBL" id="AP025314">
    <property type="protein sequence ID" value="BDD08522.1"/>
    <property type="molecule type" value="Genomic_DNA"/>
</dbReference>
<dbReference type="Proteomes" id="UP001348817">
    <property type="component" value="Chromosome"/>
</dbReference>